<feature type="binding site" evidence="3">
    <location>
        <position position="86"/>
    </location>
    <ligand>
        <name>Cu cation</name>
        <dbReference type="ChEBI" id="CHEBI:23378"/>
    </ligand>
</feature>
<dbReference type="STRING" id="1123357.SAMN02745244_00715"/>
<evidence type="ECO:0000256" key="3">
    <source>
        <dbReference type="PIRSR" id="PIRSR603782-1"/>
    </source>
</evidence>
<dbReference type="PANTHER" id="PTHR12151:SF25">
    <property type="entry name" value="LINALOOL DEHYDRATASE_ISOMERASE DOMAIN-CONTAINING PROTEIN"/>
    <property type="match status" value="1"/>
</dbReference>
<keyword evidence="4" id="KW-1015">Disulfide bond</keyword>
<organism evidence="7 8">
    <name type="scientific">Tessaracoccus bendigoensis DSM 12906</name>
    <dbReference type="NCBI Taxonomy" id="1123357"/>
    <lineage>
        <taxon>Bacteria</taxon>
        <taxon>Bacillati</taxon>
        <taxon>Actinomycetota</taxon>
        <taxon>Actinomycetes</taxon>
        <taxon>Propionibacteriales</taxon>
        <taxon>Propionibacteriaceae</taxon>
        <taxon>Tessaracoccus</taxon>
    </lineage>
</organism>
<protein>
    <submittedName>
        <fullName evidence="7">Protein SCO1/2</fullName>
    </submittedName>
</protein>
<dbReference type="InterPro" id="IPR013766">
    <property type="entry name" value="Thioredoxin_domain"/>
</dbReference>
<dbReference type="InterPro" id="IPR036249">
    <property type="entry name" value="Thioredoxin-like_sf"/>
</dbReference>
<keyword evidence="3" id="KW-0479">Metal-binding</keyword>
<dbReference type="PANTHER" id="PTHR12151">
    <property type="entry name" value="ELECTRON TRANSPORT PROTIN SCO1/SENC FAMILY MEMBER"/>
    <property type="match status" value="1"/>
</dbReference>
<dbReference type="Proteomes" id="UP000184512">
    <property type="component" value="Unassembled WGS sequence"/>
</dbReference>
<evidence type="ECO:0000256" key="1">
    <source>
        <dbReference type="ARBA" id="ARBA00010996"/>
    </source>
</evidence>
<dbReference type="AlphaFoldDB" id="A0A1M6CNN4"/>
<gene>
    <name evidence="7" type="ORF">SAMN02745244_00715</name>
</gene>
<keyword evidence="2 3" id="KW-0186">Copper</keyword>
<dbReference type="InterPro" id="IPR006311">
    <property type="entry name" value="TAT_signal"/>
</dbReference>
<dbReference type="SUPFAM" id="SSF52833">
    <property type="entry name" value="Thioredoxin-like"/>
    <property type="match status" value="1"/>
</dbReference>
<feature type="disulfide bond" description="Redox-active" evidence="4">
    <location>
        <begin position="82"/>
        <end position="86"/>
    </location>
</feature>
<dbReference type="Gene3D" id="3.40.30.10">
    <property type="entry name" value="Glutaredoxin"/>
    <property type="match status" value="1"/>
</dbReference>
<evidence type="ECO:0000313" key="7">
    <source>
        <dbReference type="EMBL" id="SHI62328.1"/>
    </source>
</evidence>
<evidence type="ECO:0000313" key="8">
    <source>
        <dbReference type="Proteomes" id="UP000184512"/>
    </source>
</evidence>
<feature type="chain" id="PRO_5013087575" evidence="5">
    <location>
        <begin position="28"/>
        <end position="207"/>
    </location>
</feature>
<dbReference type="PROSITE" id="PS51257">
    <property type="entry name" value="PROKAR_LIPOPROTEIN"/>
    <property type="match status" value="1"/>
</dbReference>
<sequence length="207" mass="21809">MIRRRSFLSLGAIGVLAGCGAPSPGPAASVGTLQDDWHGTYLEGGGAPLPDLTLTDQAGQPFNLATDPTTKAVALFFGYTNCPDVCPGIMADMATAKRRLPPDLVDDISLILVTTDPARDTPEVLRDYLARIDDAFIGLTGDLEAIKPAALSLGIDIAQGTQLPSGGYEVDHGTYVLGFGEPRTMQVIWNATSAGDMKDDFERLIAS</sequence>
<dbReference type="InterPro" id="IPR003782">
    <property type="entry name" value="SCO1/SenC"/>
</dbReference>
<dbReference type="Pfam" id="PF02630">
    <property type="entry name" value="SCO1-SenC"/>
    <property type="match status" value="1"/>
</dbReference>
<keyword evidence="8" id="KW-1185">Reference proteome</keyword>
<evidence type="ECO:0000259" key="6">
    <source>
        <dbReference type="PROSITE" id="PS51352"/>
    </source>
</evidence>
<dbReference type="RefSeq" id="WP_073186180.1">
    <property type="nucleotide sequence ID" value="NZ_FQZG01000010.1"/>
</dbReference>
<name>A0A1M6CNN4_9ACTN</name>
<dbReference type="EMBL" id="FQZG01000010">
    <property type="protein sequence ID" value="SHI62328.1"/>
    <property type="molecule type" value="Genomic_DNA"/>
</dbReference>
<evidence type="ECO:0000256" key="2">
    <source>
        <dbReference type="ARBA" id="ARBA00023008"/>
    </source>
</evidence>
<keyword evidence="5" id="KW-0732">Signal</keyword>
<dbReference type="PROSITE" id="PS51318">
    <property type="entry name" value="TAT"/>
    <property type="match status" value="1"/>
</dbReference>
<feature type="binding site" evidence="3">
    <location>
        <position position="82"/>
    </location>
    <ligand>
        <name>Cu cation</name>
        <dbReference type="ChEBI" id="CHEBI:23378"/>
    </ligand>
</feature>
<feature type="signal peptide" evidence="5">
    <location>
        <begin position="1"/>
        <end position="27"/>
    </location>
</feature>
<proteinExistence type="inferred from homology"/>
<dbReference type="CDD" id="cd02968">
    <property type="entry name" value="SCO"/>
    <property type="match status" value="1"/>
</dbReference>
<dbReference type="PROSITE" id="PS51352">
    <property type="entry name" value="THIOREDOXIN_2"/>
    <property type="match status" value="1"/>
</dbReference>
<feature type="binding site" evidence="3">
    <location>
        <position position="172"/>
    </location>
    <ligand>
        <name>Cu cation</name>
        <dbReference type="ChEBI" id="CHEBI:23378"/>
    </ligand>
</feature>
<reference evidence="7 8" key="1">
    <citation type="submission" date="2016-11" db="EMBL/GenBank/DDBJ databases">
        <authorList>
            <person name="Jaros S."/>
            <person name="Januszkiewicz K."/>
            <person name="Wedrychowicz H."/>
        </authorList>
    </citation>
    <scope>NUCLEOTIDE SEQUENCE [LARGE SCALE GENOMIC DNA]</scope>
    <source>
        <strain evidence="7 8">DSM 12906</strain>
    </source>
</reference>
<feature type="domain" description="Thioredoxin" evidence="6">
    <location>
        <begin position="43"/>
        <end position="207"/>
    </location>
</feature>
<dbReference type="GO" id="GO:0046872">
    <property type="term" value="F:metal ion binding"/>
    <property type="evidence" value="ECO:0007669"/>
    <property type="project" value="UniProtKB-KW"/>
</dbReference>
<evidence type="ECO:0000256" key="5">
    <source>
        <dbReference type="SAM" id="SignalP"/>
    </source>
</evidence>
<accession>A0A1M6CNN4</accession>
<evidence type="ECO:0000256" key="4">
    <source>
        <dbReference type="PIRSR" id="PIRSR603782-2"/>
    </source>
</evidence>
<comment type="similarity">
    <text evidence="1">Belongs to the SCO1/2 family.</text>
</comment>